<name>A0A9D1PQN6_9FIRM</name>
<feature type="domain" description="ABC transmembrane type-2" evidence="9">
    <location>
        <begin position="24"/>
        <end position="248"/>
    </location>
</feature>
<organism evidence="10 11">
    <name type="scientific">Candidatus Monoglobus merdigallinarum</name>
    <dbReference type="NCBI Taxonomy" id="2838698"/>
    <lineage>
        <taxon>Bacteria</taxon>
        <taxon>Bacillati</taxon>
        <taxon>Bacillota</taxon>
        <taxon>Clostridia</taxon>
        <taxon>Monoglobales</taxon>
        <taxon>Monoglobaceae</taxon>
        <taxon>Monoglobus</taxon>
    </lineage>
</organism>
<comment type="caution">
    <text evidence="10">The sequence shown here is derived from an EMBL/GenBank/DDBJ whole genome shotgun (WGS) entry which is preliminary data.</text>
</comment>
<dbReference type="PANTHER" id="PTHR30413">
    <property type="entry name" value="INNER MEMBRANE TRANSPORT PERMEASE"/>
    <property type="match status" value="1"/>
</dbReference>
<evidence type="ECO:0000256" key="7">
    <source>
        <dbReference type="ARBA" id="ARBA00023136"/>
    </source>
</evidence>
<evidence type="ECO:0000256" key="6">
    <source>
        <dbReference type="ARBA" id="ARBA00022989"/>
    </source>
</evidence>
<dbReference type="PANTHER" id="PTHR30413:SF10">
    <property type="entry name" value="CAPSULE POLYSACCHARIDE EXPORT INNER-MEMBRANE PROTEIN CTRC"/>
    <property type="match status" value="1"/>
</dbReference>
<evidence type="ECO:0000256" key="8">
    <source>
        <dbReference type="RuleBase" id="RU361157"/>
    </source>
</evidence>
<evidence type="ECO:0000256" key="4">
    <source>
        <dbReference type="ARBA" id="ARBA00022475"/>
    </source>
</evidence>
<proteinExistence type="inferred from homology"/>
<feature type="transmembrane region" description="Helical" evidence="8">
    <location>
        <begin position="21"/>
        <end position="43"/>
    </location>
</feature>
<dbReference type="AlphaFoldDB" id="A0A9D1PQN6"/>
<protein>
    <recommendedName>
        <fullName evidence="8">Transport permease protein</fullName>
    </recommendedName>
</protein>
<evidence type="ECO:0000256" key="3">
    <source>
        <dbReference type="ARBA" id="ARBA00022448"/>
    </source>
</evidence>
<comment type="subcellular location">
    <subcellularLocation>
        <location evidence="1 8">Cell membrane</location>
        <topology evidence="1 8">Multi-pass membrane protein</topology>
    </subcellularLocation>
</comment>
<evidence type="ECO:0000256" key="5">
    <source>
        <dbReference type="ARBA" id="ARBA00022692"/>
    </source>
</evidence>
<evidence type="ECO:0000313" key="10">
    <source>
        <dbReference type="EMBL" id="HIV85723.1"/>
    </source>
</evidence>
<evidence type="ECO:0000256" key="2">
    <source>
        <dbReference type="ARBA" id="ARBA00007783"/>
    </source>
</evidence>
<dbReference type="GO" id="GO:0005886">
    <property type="term" value="C:plasma membrane"/>
    <property type="evidence" value="ECO:0007669"/>
    <property type="project" value="UniProtKB-SubCell"/>
</dbReference>
<keyword evidence="6 8" id="KW-1133">Transmembrane helix</keyword>
<feature type="transmembrane region" description="Helical" evidence="8">
    <location>
        <begin position="58"/>
        <end position="84"/>
    </location>
</feature>
<reference evidence="10" key="2">
    <citation type="submission" date="2021-04" db="EMBL/GenBank/DDBJ databases">
        <authorList>
            <person name="Gilroy R."/>
        </authorList>
    </citation>
    <scope>NUCLEOTIDE SEQUENCE</scope>
    <source>
        <strain evidence="10">5790</strain>
    </source>
</reference>
<keyword evidence="3 8" id="KW-0813">Transport</keyword>
<evidence type="ECO:0000256" key="1">
    <source>
        <dbReference type="ARBA" id="ARBA00004651"/>
    </source>
</evidence>
<keyword evidence="7 8" id="KW-0472">Membrane</keyword>
<dbReference type="GO" id="GO:0140359">
    <property type="term" value="F:ABC-type transporter activity"/>
    <property type="evidence" value="ECO:0007669"/>
    <property type="project" value="InterPro"/>
</dbReference>
<dbReference type="InterPro" id="IPR013525">
    <property type="entry name" value="ABC2_TM"/>
</dbReference>
<feature type="transmembrane region" description="Helical" evidence="8">
    <location>
        <begin position="135"/>
        <end position="155"/>
    </location>
</feature>
<sequence length="256" mass="28367">MRAFLRFLALAANDFKSRYAGNSLGAAWAFAYPCITVLIYWFVFRAALKTGGSGDVPYILWLVSALVPYMFVSESVSGSASVMLDYSFLVKKARFDWRVLPAVRVVSYTFIHLFFAALLLALSVFFGFSPKTGDLWLIYFLLAELIFTAAVSYIMSAAAVFFRDIRNALGVLFQLGFWLTPIFWDISSLSPRLGLAVKIINPVTYITEGIRQTVLCGSPFGLGAAYTAYFWLLTLALGACAALLFSRLKGSLADYL</sequence>
<feature type="transmembrane region" description="Helical" evidence="8">
    <location>
        <begin position="228"/>
        <end position="246"/>
    </location>
</feature>
<dbReference type="Pfam" id="PF01061">
    <property type="entry name" value="ABC2_membrane"/>
    <property type="match status" value="1"/>
</dbReference>
<keyword evidence="4 8" id="KW-1003">Cell membrane</keyword>
<dbReference type="PROSITE" id="PS51012">
    <property type="entry name" value="ABC_TM2"/>
    <property type="match status" value="1"/>
</dbReference>
<dbReference type="GO" id="GO:0015920">
    <property type="term" value="P:lipopolysaccharide transport"/>
    <property type="evidence" value="ECO:0007669"/>
    <property type="project" value="TreeGrafter"/>
</dbReference>
<keyword evidence="5 8" id="KW-0812">Transmembrane</keyword>
<feature type="transmembrane region" description="Helical" evidence="8">
    <location>
        <begin position="167"/>
        <end position="184"/>
    </location>
</feature>
<feature type="transmembrane region" description="Helical" evidence="8">
    <location>
        <begin position="105"/>
        <end position="129"/>
    </location>
</feature>
<reference evidence="10" key="1">
    <citation type="journal article" date="2021" name="PeerJ">
        <title>Extensive microbial diversity within the chicken gut microbiome revealed by metagenomics and culture.</title>
        <authorList>
            <person name="Gilroy R."/>
            <person name="Ravi A."/>
            <person name="Getino M."/>
            <person name="Pursley I."/>
            <person name="Horton D.L."/>
            <person name="Alikhan N.F."/>
            <person name="Baker D."/>
            <person name="Gharbi K."/>
            <person name="Hall N."/>
            <person name="Watson M."/>
            <person name="Adriaenssens E.M."/>
            <person name="Foster-Nyarko E."/>
            <person name="Jarju S."/>
            <person name="Secka A."/>
            <person name="Antonio M."/>
            <person name="Oren A."/>
            <person name="Chaudhuri R.R."/>
            <person name="La Ragione R."/>
            <person name="Hildebrand F."/>
            <person name="Pallen M.J."/>
        </authorList>
    </citation>
    <scope>NUCLEOTIDE SEQUENCE</scope>
    <source>
        <strain evidence="10">5790</strain>
    </source>
</reference>
<evidence type="ECO:0000313" key="11">
    <source>
        <dbReference type="Proteomes" id="UP000824162"/>
    </source>
</evidence>
<evidence type="ECO:0000259" key="9">
    <source>
        <dbReference type="PROSITE" id="PS51012"/>
    </source>
</evidence>
<dbReference type="EMBL" id="DXIJ01000055">
    <property type="protein sequence ID" value="HIV85723.1"/>
    <property type="molecule type" value="Genomic_DNA"/>
</dbReference>
<accession>A0A9D1PQN6</accession>
<gene>
    <name evidence="10" type="ORF">H9900_02805</name>
</gene>
<dbReference type="InterPro" id="IPR047817">
    <property type="entry name" value="ABC2_TM_bact-type"/>
</dbReference>
<comment type="similarity">
    <text evidence="2 8">Belongs to the ABC-2 integral membrane protein family.</text>
</comment>
<dbReference type="Proteomes" id="UP000824162">
    <property type="component" value="Unassembled WGS sequence"/>
</dbReference>